<evidence type="ECO:0000313" key="4">
    <source>
        <dbReference type="Proteomes" id="UP000091929"/>
    </source>
</evidence>
<dbReference type="Proteomes" id="UP000091929">
    <property type="component" value="Unassembled WGS sequence"/>
</dbReference>
<gene>
    <name evidence="1" type="ORF">APG10_01371</name>
    <name evidence="2" type="ORF">APG11_01513</name>
    <name evidence="3" type="ORF">APG12_01515</name>
</gene>
<accession>A0A150IWI9</accession>
<dbReference type="Proteomes" id="UP000092401">
    <property type="component" value="Unassembled WGS sequence"/>
</dbReference>
<dbReference type="Proteomes" id="UP000092403">
    <property type="component" value="Unassembled WGS sequence"/>
</dbReference>
<evidence type="ECO:0008006" key="7">
    <source>
        <dbReference type="Google" id="ProtNLM"/>
    </source>
</evidence>
<organism evidence="3 6">
    <name type="scientific">Candidatus Methanofastidiosum methylothiophilum</name>
    <dbReference type="NCBI Taxonomy" id="1705564"/>
    <lineage>
        <taxon>Archaea</taxon>
        <taxon>Methanobacteriati</taxon>
        <taxon>Methanobacteriota</taxon>
        <taxon>Stenosarchaea group</taxon>
        <taxon>Candidatus Methanofastidiosia</taxon>
        <taxon>Candidatus Methanofastidiosales</taxon>
        <taxon>Candidatus Methanofastidiosaceae</taxon>
        <taxon>Candidatus Methanofastidiosum</taxon>
    </lineage>
</organism>
<comment type="caution">
    <text evidence="3">The sequence shown here is derived from an EMBL/GenBank/DDBJ whole genome shotgun (WGS) entry which is preliminary data.</text>
</comment>
<protein>
    <recommendedName>
        <fullName evidence="7">Methanogenesis regulatory protein FilR1 middle domain-containing protein</fullName>
    </recommendedName>
</protein>
<evidence type="ECO:0000313" key="5">
    <source>
        <dbReference type="Proteomes" id="UP000092401"/>
    </source>
</evidence>
<sequence>MELWNFILNSQKRMDILEELSMNNPQKSLDIAKKLEMRWQDVSTQLNLFVEKKLAIKDGTQFYLSKQGQIYKSQIKNLQNLETNVEKYSEFIDNHNIEKIPNCFVRDFLTWEKNKLSHITSLDVFPFISKNVKGSKTEHLGIFSRISKDIQDIFSGMKDNITIRIIYPIEEVDKLKEKDIVFDNQNYYLRFVERKEMYCVMQVCDRNFSWIGFEDQRNEFDYLNIIEGNDSRFLDWSVSNFEYLWNNSKKL</sequence>
<dbReference type="EMBL" id="LNGE01000039">
    <property type="protein sequence ID" value="KYC44870.1"/>
    <property type="molecule type" value="Genomic_DNA"/>
</dbReference>
<dbReference type="SUPFAM" id="SSF46785">
    <property type="entry name" value="Winged helix' DNA-binding domain"/>
    <property type="match status" value="1"/>
</dbReference>
<proteinExistence type="predicted"/>
<accession>A0A150IQT2</accession>
<evidence type="ECO:0000313" key="3">
    <source>
        <dbReference type="EMBL" id="KYC49369.1"/>
    </source>
</evidence>
<evidence type="ECO:0000313" key="1">
    <source>
        <dbReference type="EMBL" id="KYC44870.1"/>
    </source>
</evidence>
<reference evidence="4 5" key="1">
    <citation type="journal article" date="2016" name="ISME J.">
        <title>Chasing the elusive Euryarchaeota class WSA2: genomes reveal a uniquely fastidious methyl-reducing methanogen.</title>
        <authorList>
            <person name="Nobu M.K."/>
            <person name="Narihiro T."/>
            <person name="Kuroda K."/>
            <person name="Mei R."/>
            <person name="Liu W.T."/>
        </authorList>
    </citation>
    <scope>NUCLEOTIDE SEQUENCE [LARGE SCALE GENOMIC DNA]</scope>
    <source>
        <strain evidence="1">B03fssc0709_Meth_Bin005</strain>
        <strain evidence="2">B15fssc0709_Meth_Bin003</strain>
        <strain evidence="3">BMIXfssc0709_Meth_Bin006</strain>
    </source>
</reference>
<dbReference type="AlphaFoldDB" id="A0A150IWI9"/>
<accession>A0A150IIL7</accession>
<dbReference type="InterPro" id="IPR036388">
    <property type="entry name" value="WH-like_DNA-bd_sf"/>
</dbReference>
<evidence type="ECO:0000313" key="2">
    <source>
        <dbReference type="EMBL" id="KYC47014.1"/>
    </source>
</evidence>
<dbReference type="EMBL" id="LNGF01000036">
    <property type="protein sequence ID" value="KYC47014.1"/>
    <property type="molecule type" value="Genomic_DNA"/>
</dbReference>
<evidence type="ECO:0000313" key="6">
    <source>
        <dbReference type="Proteomes" id="UP000092403"/>
    </source>
</evidence>
<dbReference type="EMBL" id="LNJC01000037">
    <property type="protein sequence ID" value="KYC49369.1"/>
    <property type="molecule type" value="Genomic_DNA"/>
</dbReference>
<dbReference type="InterPro" id="IPR036390">
    <property type="entry name" value="WH_DNA-bd_sf"/>
</dbReference>
<name>A0A150IWI9_9EURY</name>
<dbReference type="Gene3D" id="1.10.10.10">
    <property type="entry name" value="Winged helix-like DNA-binding domain superfamily/Winged helix DNA-binding domain"/>
    <property type="match status" value="1"/>
</dbReference>